<accession>A0A1I8Q0C7</accession>
<dbReference type="OrthoDB" id="6682367at2759"/>
<dbReference type="EnsemblMetazoa" id="SCAU012683-RA">
    <property type="protein sequence ID" value="SCAU012683-PA"/>
    <property type="gene ID" value="SCAU012683"/>
</dbReference>
<dbReference type="PANTHER" id="PTHR10174">
    <property type="entry name" value="ALPHA-TOCOPHEROL TRANSFER PROTEIN-RELATED"/>
    <property type="match status" value="1"/>
</dbReference>
<dbReference type="PANTHER" id="PTHR10174:SF216">
    <property type="entry name" value="CRAL-TRIO DOMAIN-CONTAINING PROTEIN-RELATED"/>
    <property type="match status" value="1"/>
</dbReference>
<evidence type="ECO:0000313" key="3">
    <source>
        <dbReference type="Proteomes" id="UP000095300"/>
    </source>
</evidence>
<dbReference type="InterPro" id="IPR036865">
    <property type="entry name" value="CRAL-TRIO_dom_sf"/>
</dbReference>
<dbReference type="PROSITE" id="PS50191">
    <property type="entry name" value="CRAL_TRIO"/>
    <property type="match status" value="1"/>
</dbReference>
<dbReference type="InterPro" id="IPR001251">
    <property type="entry name" value="CRAL-TRIO_dom"/>
</dbReference>
<keyword evidence="3" id="KW-1185">Reference proteome</keyword>
<dbReference type="InterPro" id="IPR036273">
    <property type="entry name" value="CRAL/TRIO_N_dom_sf"/>
</dbReference>
<dbReference type="PRINTS" id="PR00180">
    <property type="entry name" value="CRETINALDHBP"/>
</dbReference>
<protein>
    <recommendedName>
        <fullName evidence="1">CRAL-TRIO domain-containing protein</fullName>
    </recommendedName>
</protein>
<dbReference type="SUPFAM" id="SSF46938">
    <property type="entry name" value="CRAL/TRIO N-terminal domain"/>
    <property type="match status" value="1"/>
</dbReference>
<dbReference type="GO" id="GO:0016020">
    <property type="term" value="C:membrane"/>
    <property type="evidence" value="ECO:0007669"/>
    <property type="project" value="TreeGrafter"/>
</dbReference>
<dbReference type="InterPro" id="IPR011074">
    <property type="entry name" value="CRAL/TRIO_N_dom"/>
</dbReference>
<dbReference type="Proteomes" id="UP000095300">
    <property type="component" value="Unassembled WGS sequence"/>
</dbReference>
<dbReference type="SMART" id="SM00516">
    <property type="entry name" value="SEC14"/>
    <property type="match status" value="1"/>
</dbReference>
<organism evidence="2 3">
    <name type="scientific">Stomoxys calcitrans</name>
    <name type="common">Stable fly</name>
    <name type="synonym">Conops calcitrans</name>
    <dbReference type="NCBI Taxonomy" id="35570"/>
    <lineage>
        <taxon>Eukaryota</taxon>
        <taxon>Metazoa</taxon>
        <taxon>Ecdysozoa</taxon>
        <taxon>Arthropoda</taxon>
        <taxon>Hexapoda</taxon>
        <taxon>Insecta</taxon>
        <taxon>Pterygota</taxon>
        <taxon>Neoptera</taxon>
        <taxon>Endopterygota</taxon>
        <taxon>Diptera</taxon>
        <taxon>Brachycera</taxon>
        <taxon>Muscomorpha</taxon>
        <taxon>Muscoidea</taxon>
        <taxon>Muscidae</taxon>
        <taxon>Stomoxys</taxon>
    </lineage>
</organism>
<evidence type="ECO:0000259" key="1">
    <source>
        <dbReference type="PROSITE" id="PS50191"/>
    </source>
</evidence>
<sequence>MPNIRPLPEALQQVACEELNEVPERIEQDLKDFREWIQKQTHLRARTDDQFLISFLRGCKYSMEKAKSKIDKYYTLRTKYPDFYTIQNVDDPKMIELFNLGIGINLPTPLNETGPRIMYIRTGLYPTDKFTFADVMCLANGTQEITILNDDYTVVNGYVQILDMANFTTAHMLQMTPTVIKKMSTFAEDATPLRQRAVHVINAPAALDKLFNMAKSFMPLKQQQRLQMHGSNWQSTLFEHIPQKYLPKELGGENGSLEEIKQNNWKIFQEHRDFFIEGLKYGVDEKLRIGSVPDYDQIFGVEGSFRKLQVD</sequence>
<dbReference type="Gene3D" id="1.10.8.20">
    <property type="entry name" value="N-terminal domain of phosphatidylinositol transfer protein sec14p"/>
    <property type="match status" value="1"/>
</dbReference>
<reference evidence="2" key="1">
    <citation type="submission" date="2020-05" db="UniProtKB">
        <authorList>
            <consortium name="EnsemblMetazoa"/>
        </authorList>
    </citation>
    <scope>IDENTIFICATION</scope>
    <source>
        <strain evidence="2">USDA</strain>
    </source>
</reference>
<dbReference type="Gene3D" id="1.20.5.1200">
    <property type="entry name" value="Alpha-tocopherol transfer"/>
    <property type="match status" value="1"/>
</dbReference>
<dbReference type="Pfam" id="PF00650">
    <property type="entry name" value="CRAL_TRIO"/>
    <property type="match status" value="1"/>
</dbReference>
<gene>
    <name evidence="2" type="primary">106085610</name>
</gene>
<dbReference type="SMART" id="SM01100">
    <property type="entry name" value="CRAL_TRIO_N"/>
    <property type="match status" value="1"/>
</dbReference>
<dbReference type="SUPFAM" id="SSF52087">
    <property type="entry name" value="CRAL/TRIO domain"/>
    <property type="match status" value="1"/>
</dbReference>
<evidence type="ECO:0000313" key="2">
    <source>
        <dbReference type="EnsemblMetazoa" id="SCAU012683-PA"/>
    </source>
</evidence>
<name>A0A1I8Q0C7_STOCA</name>
<dbReference type="Gene3D" id="3.40.525.10">
    <property type="entry name" value="CRAL-TRIO lipid binding domain"/>
    <property type="match status" value="1"/>
</dbReference>
<dbReference type="CDD" id="cd00170">
    <property type="entry name" value="SEC14"/>
    <property type="match status" value="1"/>
</dbReference>
<dbReference type="AlphaFoldDB" id="A0A1I8Q0C7"/>
<proteinExistence type="predicted"/>
<dbReference type="VEuPathDB" id="VectorBase:SCAU012683"/>
<feature type="domain" description="CRAL-TRIO" evidence="1">
    <location>
        <begin position="91"/>
        <end position="258"/>
    </location>
</feature>
<dbReference type="GO" id="GO:1902936">
    <property type="term" value="F:phosphatidylinositol bisphosphate binding"/>
    <property type="evidence" value="ECO:0007669"/>
    <property type="project" value="TreeGrafter"/>
</dbReference>